<dbReference type="GO" id="GO:0006487">
    <property type="term" value="P:protein N-linked glycosylation"/>
    <property type="evidence" value="ECO:0007669"/>
    <property type="project" value="TreeGrafter"/>
</dbReference>
<organism evidence="2 3">
    <name type="scientific">Dielma fastidiosa</name>
    <dbReference type="NCBI Taxonomy" id="1034346"/>
    <lineage>
        <taxon>Bacteria</taxon>
        <taxon>Bacillati</taxon>
        <taxon>Bacillota</taxon>
        <taxon>Erysipelotrichia</taxon>
        <taxon>Erysipelotrichales</taxon>
        <taxon>Erysipelotrichaceae</taxon>
        <taxon>Dielma</taxon>
    </lineage>
</organism>
<comment type="caution">
    <text evidence="2">The sequence shown here is derived from an EMBL/GenBank/DDBJ whole genome shotgun (WGS) entry which is preliminary data.</text>
</comment>
<name>A0A318KUF6_9FIRM</name>
<evidence type="ECO:0000313" key="2">
    <source>
        <dbReference type="EMBL" id="PXX80202.1"/>
    </source>
</evidence>
<accession>A0A318KUF6</accession>
<dbReference type="PANTHER" id="PTHR10937">
    <property type="entry name" value="GLUCOSAMINE--FRUCTOSE-6-PHOSPHATE AMINOTRANSFERASE, ISOMERIZING"/>
    <property type="match status" value="1"/>
</dbReference>
<dbReference type="InterPro" id="IPR046348">
    <property type="entry name" value="SIS_dom_sf"/>
</dbReference>
<dbReference type="Proteomes" id="UP000247612">
    <property type="component" value="Unassembled WGS sequence"/>
</dbReference>
<dbReference type="AlphaFoldDB" id="A0A318KUF6"/>
<dbReference type="GO" id="GO:0006002">
    <property type="term" value="P:fructose 6-phosphate metabolic process"/>
    <property type="evidence" value="ECO:0007669"/>
    <property type="project" value="TreeGrafter"/>
</dbReference>
<proteinExistence type="predicted"/>
<feature type="domain" description="SIS" evidence="1">
    <location>
        <begin position="35"/>
        <end position="186"/>
    </location>
</feature>
<keyword evidence="3" id="KW-1185">Reference proteome</keyword>
<protein>
    <submittedName>
        <fullName evidence="2">SIS domain-containing protein</fullName>
    </submittedName>
</protein>
<dbReference type="InterPro" id="IPR001347">
    <property type="entry name" value="SIS_dom"/>
</dbReference>
<evidence type="ECO:0000259" key="1">
    <source>
        <dbReference type="PROSITE" id="PS51464"/>
    </source>
</evidence>
<dbReference type="GO" id="GO:0004360">
    <property type="term" value="F:glutamine-fructose-6-phosphate transaminase (isomerizing) activity"/>
    <property type="evidence" value="ECO:0007669"/>
    <property type="project" value="TreeGrafter"/>
</dbReference>
<gene>
    <name evidence="2" type="ORF">DES51_104208</name>
</gene>
<dbReference type="PANTHER" id="PTHR10937:SF17">
    <property type="entry name" value="GLUCOSAMINE-FRUCTOSE-6-PHOSPHATE AMINOTRANSFERASE"/>
    <property type="match status" value="1"/>
</dbReference>
<reference evidence="2 3" key="1">
    <citation type="submission" date="2018-05" db="EMBL/GenBank/DDBJ databases">
        <title>Genomic Encyclopedia of Type Strains, Phase IV (KMG-IV): sequencing the most valuable type-strain genomes for metagenomic binning, comparative biology and taxonomic classification.</title>
        <authorList>
            <person name="Goeker M."/>
        </authorList>
    </citation>
    <scope>NUCLEOTIDE SEQUENCE [LARGE SCALE GENOMIC DNA]</scope>
    <source>
        <strain evidence="2 3">JC118</strain>
    </source>
</reference>
<dbReference type="PROSITE" id="PS51464">
    <property type="entry name" value="SIS"/>
    <property type="match status" value="1"/>
</dbReference>
<dbReference type="Gene3D" id="3.40.50.10490">
    <property type="entry name" value="Glucose-6-phosphate isomerase like protein, domain 1"/>
    <property type="match status" value="2"/>
</dbReference>
<dbReference type="Pfam" id="PF01380">
    <property type="entry name" value="SIS"/>
    <property type="match status" value="1"/>
</dbReference>
<dbReference type="SUPFAM" id="SSF53697">
    <property type="entry name" value="SIS domain"/>
    <property type="match status" value="1"/>
</dbReference>
<dbReference type="GO" id="GO:0006047">
    <property type="term" value="P:UDP-N-acetylglucosamine metabolic process"/>
    <property type="evidence" value="ECO:0007669"/>
    <property type="project" value="TreeGrafter"/>
</dbReference>
<dbReference type="OrthoDB" id="1651249at2"/>
<dbReference type="GO" id="GO:0097367">
    <property type="term" value="F:carbohydrate derivative binding"/>
    <property type="evidence" value="ECO:0007669"/>
    <property type="project" value="InterPro"/>
</dbReference>
<dbReference type="EMBL" id="QJKH01000004">
    <property type="protein sequence ID" value="PXX80202.1"/>
    <property type="molecule type" value="Genomic_DNA"/>
</dbReference>
<dbReference type="RefSeq" id="WP_022938003.1">
    <property type="nucleotide sequence ID" value="NZ_CABKRQ010000004.1"/>
</dbReference>
<sequence>MEEENKHAMMECIMAEPELIRTLIAHRKQLSREFVALFLKHPIKKIYFSGQASGTYIGMMLKPMIEELLAIEVTVTNPAAFLEHEQFNVNGVYRPDEIAMLCPAHSGSTKGPVKMAEIALQLGIPVICTTYDIHSELAKRSTVVIDKMSYEEASYIETKGHIASLTIFFLCILETAYAYGKLSQGEYEQWISDFEKLPAACEDCIIQTKKWYEANKHMLIHSKVARYIGFGSGYALALEGSLKIAEATALAPVVYEMEEFMHQGTTQIETDSLIFLIAPKAKESQRLSQLLKWCRQYSNNCVLIAHNDHPDLDAVSLHADFLDKEYIYVLEYLIPFQMIAHLMAMDMGLSTIHARNDGASSQLETHVN</sequence>
<evidence type="ECO:0000313" key="3">
    <source>
        <dbReference type="Proteomes" id="UP000247612"/>
    </source>
</evidence>
<dbReference type="STRING" id="1034346.GCA_000313565_01700"/>